<dbReference type="InterPro" id="IPR036097">
    <property type="entry name" value="HisK_dim/P_sf"/>
</dbReference>
<dbReference type="InterPro" id="IPR013767">
    <property type="entry name" value="PAS_fold"/>
</dbReference>
<dbReference type="SUPFAM" id="SSF47384">
    <property type="entry name" value="Homodimeric domain of signal transducing histidine kinase"/>
    <property type="match status" value="1"/>
</dbReference>
<dbReference type="CDD" id="cd00082">
    <property type="entry name" value="HisKA"/>
    <property type="match status" value="1"/>
</dbReference>
<accession>A0A4V1L5B0</accession>
<dbReference type="Pfam" id="PF00512">
    <property type="entry name" value="HisKA"/>
    <property type="match status" value="1"/>
</dbReference>
<dbReference type="InterPro" id="IPR036890">
    <property type="entry name" value="HATPase_C_sf"/>
</dbReference>
<dbReference type="SUPFAM" id="SSF52172">
    <property type="entry name" value="CheY-like"/>
    <property type="match status" value="1"/>
</dbReference>
<evidence type="ECO:0000256" key="7">
    <source>
        <dbReference type="ARBA" id="ARBA00022840"/>
    </source>
</evidence>
<evidence type="ECO:0000259" key="13">
    <source>
        <dbReference type="PROSITE" id="PS50112"/>
    </source>
</evidence>
<keyword evidence="8" id="KW-0902">Two-component regulatory system</keyword>
<reference evidence="16" key="2">
    <citation type="submission" date="2019-02" db="EMBL/GenBank/DDBJ databases">
        <title>Granulicella sibirica sp. nov., a psychrotolerant acidobacterium isolated from an organic soil layer in forested tundra, West Siberia.</title>
        <authorList>
            <person name="Oshkin I.Y."/>
            <person name="Kulichevskaya I.S."/>
            <person name="Rijpstra W.I.C."/>
            <person name="Sinninghe Damste J.S."/>
            <person name="Rakitin A.L."/>
            <person name="Ravin N.V."/>
            <person name="Dedysh S.N."/>
        </authorList>
    </citation>
    <scope>NUCLEOTIDE SEQUENCE [LARGE SCALE GENOMIC DNA]</scope>
    <source>
        <strain evidence="16">AF10</strain>
    </source>
</reference>
<dbReference type="InterPro" id="IPR035965">
    <property type="entry name" value="PAS-like_dom_sf"/>
</dbReference>
<dbReference type="Gene3D" id="3.40.50.2300">
    <property type="match status" value="1"/>
</dbReference>
<dbReference type="Proteomes" id="UP000289437">
    <property type="component" value="Unassembled WGS sequence"/>
</dbReference>
<dbReference type="CDD" id="cd00130">
    <property type="entry name" value="PAS"/>
    <property type="match status" value="3"/>
</dbReference>
<dbReference type="GO" id="GO:0006355">
    <property type="term" value="P:regulation of DNA-templated transcription"/>
    <property type="evidence" value="ECO:0007669"/>
    <property type="project" value="InterPro"/>
</dbReference>
<evidence type="ECO:0000256" key="4">
    <source>
        <dbReference type="ARBA" id="ARBA00022679"/>
    </source>
</evidence>
<keyword evidence="10" id="KW-0175">Coiled coil</keyword>
<dbReference type="InterPro" id="IPR000700">
    <property type="entry name" value="PAS-assoc_C"/>
</dbReference>
<feature type="domain" description="PAS" evidence="13">
    <location>
        <begin position="195"/>
        <end position="252"/>
    </location>
</feature>
<keyword evidence="16" id="KW-1185">Reference proteome</keyword>
<dbReference type="PRINTS" id="PR00344">
    <property type="entry name" value="BCTRLSENSOR"/>
</dbReference>
<evidence type="ECO:0000256" key="3">
    <source>
        <dbReference type="ARBA" id="ARBA00022553"/>
    </source>
</evidence>
<dbReference type="NCBIfam" id="TIGR00229">
    <property type="entry name" value="sensory_box"/>
    <property type="match status" value="3"/>
</dbReference>
<feature type="domain" description="Histidine kinase" evidence="11">
    <location>
        <begin position="461"/>
        <end position="685"/>
    </location>
</feature>
<dbReference type="InterPro" id="IPR004358">
    <property type="entry name" value="Sig_transdc_His_kin-like_C"/>
</dbReference>
<dbReference type="PANTHER" id="PTHR43065">
    <property type="entry name" value="SENSOR HISTIDINE KINASE"/>
    <property type="match status" value="1"/>
</dbReference>
<dbReference type="InterPro" id="IPR001610">
    <property type="entry name" value="PAC"/>
</dbReference>
<evidence type="ECO:0000259" key="14">
    <source>
        <dbReference type="PROSITE" id="PS50113"/>
    </source>
</evidence>
<reference evidence="15 16" key="1">
    <citation type="submission" date="2018-11" db="EMBL/GenBank/DDBJ databases">
        <authorList>
            <person name="Mardanov A.V."/>
            <person name="Ravin N.V."/>
            <person name="Dedysh S.N."/>
        </authorList>
    </citation>
    <scope>NUCLEOTIDE SEQUENCE [LARGE SCALE GENOMIC DNA]</scope>
    <source>
        <strain evidence="15 16">AF10</strain>
    </source>
</reference>
<dbReference type="InterPro" id="IPR003594">
    <property type="entry name" value="HATPase_dom"/>
</dbReference>
<evidence type="ECO:0000256" key="1">
    <source>
        <dbReference type="ARBA" id="ARBA00000085"/>
    </source>
</evidence>
<keyword evidence="6 15" id="KW-0418">Kinase</keyword>
<feature type="domain" description="PAC" evidence="14">
    <location>
        <begin position="396"/>
        <end position="448"/>
    </location>
</feature>
<dbReference type="PANTHER" id="PTHR43065:SF49">
    <property type="entry name" value="HISTIDINE KINASE"/>
    <property type="match status" value="1"/>
</dbReference>
<dbReference type="SMART" id="SM00086">
    <property type="entry name" value="PAC"/>
    <property type="match status" value="3"/>
</dbReference>
<evidence type="ECO:0000313" key="15">
    <source>
        <dbReference type="EMBL" id="RXH55134.1"/>
    </source>
</evidence>
<evidence type="ECO:0000259" key="11">
    <source>
        <dbReference type="PROSITE" id="PS50109"/>
    </source>
</evidence>
<evidence type="ECO:0000313" key="16">
    <source>
        <dbReference type="Proteomes" id="UP000289437"/>
    </source>
</evidence>
<dbReference type="PROSITE" id="PS50109">
    <property type="entry name" value="HIS_KIN"/>
    <property type="match status" value="1"/>
</dbReference>
<feature type="domain" description="PAS" evidence="13">
    <location>
        <begin position="59"/>
        <end position="108"/>
    </location>
</feature>
<dbReference type="SMART" id="SM00387">
    <property type="entry name" value="HATPase_c"/>
    <property type="match status" value="1"/>
</dbReference>
<gene>
    <name evidence="15" type="ORF">GRAN_4238</name>
</gene>
<evidence type="ECO:0000256" key="10">
    <source>
        <dbReference type="SAM" id="Coils"/>
    </source>
</evidence>
<dbReference type="SUPFAM" id="SSF55785">
    <property type="entry name" value="PYP-like sensor domain (PAS domain)"/>
    <property type="match status" value="3"/>
</dbReference>
<dbReference type="GO" id="GO:0005524">
    <property type="term" value="F:ATP binding"/>
    <property type="evidence" value="ECO:0007669"/>
    <property type="project" value="UniProtKB-KW"/>
</dbReference>
<dbReference type="InterPro" id="IPR000014">
    <property type="entry name" value="PAS"/>
</dbReference>
<protein>
    <recommendedName>
        <fullName evidence="2">histidine kinase</fullName>
        <ecNumber evidence="2">2.7.13.3</ecNumber>
    </recommendedName>
</protein>
<dbReference type="Pfam" id="PF00989">
    <property type="entry name" value="PAS"/>
    <property type="match status" value="2"/>
</dbReference>
<name>A0A4V1L5B0_9BACT</name>
<dbReference type="Pfam" id="PF13426">
    <property type="entry name" value="PAS_9"/>
    <property type="match status" value="1"/>
</dbReference>
<feature type="domain" description="PAC" evidence="14">
    <location>
        <begin position="133"/>
        <end position="187"/>
    </location>
</feature>
<dbReference type="PROSITE" id="PS50110">
    <property type="entry name" value="RESPONSE_REGULATORY"/>
    <property type="match status" value="1"/>
</dbReference>
<dbReference type="AlphaFoldDB" id="A0A4V1L5B0"/>
<dbReference type="SMART" id="SM00448">
    <property type="entry name" value="REC"/>
    <property type="match status" value="1"/>
</dbReference>
<dbReference type="EC" id="2.7.13.3" evidence="2"/>
<feature type="domain" description="Response regulatory" evidence="12">
    <location>
        <begin position="705"/>
        <end position="821"/>
    </location>
</feature>
<keyword evidence="3 9" id="KW-0597">Phosphoprotein</keyword>
<dbReference type="Gene3D" id="3.30.450.20">
    <property type="entry name" value="PAS domain"/>
    <property type="match status" value="3"/>
</dbReference>
<keyword evidence="4" id="KW-0808">Transferase</keyword>
<sequence>MVLVSDQEAMLPVPLDDADDRWFCVLRRPLSSEALGVQLRQMIRSARVMENRYRSAVDELHRIRRIFDSVPVGISIADATLPDEPLVYVNSAFEKMTGYRAAEVYGRNCRFLQGSLRGQTGALEIREAIAEKRETRALLKNYRKDGISFWNDVLLSPFFDTSGQLTHFVGIQNDVTQEVDAKASLKHMERDLEETQLQLQAILDTMHDAVVVLDRGQNIVKMNESAARFLGLSERTLSSKNVEDTFEAYLPDGSLLPRDEWPSALALKGHFVQDSGIVIVRKDTGKSILAEVSTAPILNQAGEPYLVTVYYRDVTEQSDIVRAHTRLAAIVESSDDAIISKDLHGLVTSWNSGAEKIFGYTAGEILGQSIRLVIPADLQREEDEILEGIRRGDTVEHIETRRRTKSGDIIHLSLTISPIRDANGKVIGASKIGRDITERRRLESQLHQSQKLEAVGQLTGGVAHDFNNLLGVIVGNLDLLERLVPDNAGALKRVRTAQKAAERGADLTRRLLAFSRRDELRPTPASLNESVHNVIALSARLIGPEIKIKSHLDPSLPAIFVDAAALESALLNLFLNARDAMPNGGSLNIMSELRQVRASSIPVQAGDLQAGSYAGISISDTGSGMSKEVLERAFEPFFTTKKRDQGTGLGLAMVYGFVKQSGGTIRIYSEPGFGTTVTFFLPLAETIPEPVVVPTRLAKRNSVGVVLVVDDELDLLEIAAAYLDGMECTHFEAVDGASALERIALHPEIELVVTDVIMPGGMNGFELAEKILQVRPEMKIIYCSGFPEDALAERRSPLMGAPVLRKPYQHVEFEEAVREAFAREEPA</sequence>
<dbReference type="Pfam" id="PF02518">
    <property type="entry name" value="HATPase_c"/>
    <property type="match status" value="1"/>
</dbReference>
<feature type="domain" description="PAC" evidence="14">
    <location>
        <begin position="273"/>
        <end position="326"/>
    </location>
</feature>
<dbReference type="Pfam" id="PF00072">
    <property type="entry name" value="Response_reg"/>
    <property type="match status" value="1"/>
</dbReference>
<dbReference type="Gene3D" id="1.10.287.130">
    <property type="match status" value="1"/>
</dbReference>
<dbReference type="InterPro" id="IPR001789">
    <property type="entry name" value="Sig_transdc_resp-reg_receiver"/>
</dbReference>
<evidence type="ECO:0000256" key="2">
    <source>
        <dbReference type="ARBA" id="ARBA00012438"/>
    </source>
</evidence>
<organism evidence="15 16">
    <name type="scientific">Granulicella sibirica</name>
    <dbReference type="NCBI Taxonomy" id="2479048"/>
    <lineage>
        <taxon>Bacteria</taxon>
        <taxon>Pseudomonadati</taxon>
        <taxon>Acidobacteriota</taxon>
        <taxon>Terriglobia</taxon>
        <taxon>Terriglobales</taxon>
        <taxon>Acidobacteriaceae</taxon>
        <taxon>Granulicella</taxon>
    </lineage>
</organism>
<evidence type="ECO:0000256" key="5">
    <source>
        <dbReference type="ARBA" id="ARBA00022741"/>
    </source>
</evidence>
<dbReference type="Gene3D" id="3.30.565.10">
    <property type="entry name" value="Histidine kinase-like ATPase, C-terminal domain"/>
    <property type="match status" value="1"/>
</dbReference>
<evidence type="ECO:0000256" key="6">
    <source>
        <dbReference type="ARBA" id="ARBA00022777"/>
    </source>
</evidence>
<keyword evidence="5" id="KW-0547">Nucleotide-binding</keyword>
<feature type="domain" description="PAS" evidence="13">
    <location>
        <begin position="323"/>
        <end position="392"/>
    </location>
</feature>
<dbReference type="SMART" id="SM00388">
    <property type="entry name" value="HisKA"/>
    <property type="match status" value="1"/>
</dbReference>
<dbReference type="InterPro" id="IPR011006">
    <property type="entry name" value="CheY-like_superfamily"/>
</dbReference>
<proteinExistence type="predicted"/>
<evidence type="ECO:0000256" key="8">
    <source>
        <dbReference type="ARBA" id="ARBA00023012"/>
    </source>
</evidence>
<evidence type="ECO:0000259" key="12">
    <source>
        <dbReference type="PROSITE" id="PS50110"/>
    </source>
</evidence>
<dbReference type="PROSITE" id="PS50112">
    <property type="entry name" value="PAS"/>
    <property type="match status" value="3"/>
</dbReference>
<dbReference type="SMART" id="SM00091">
    <property type="entry name" value="PAS"/>
    <property type="match status" value="3"/>
</dbReference>
<evidence type="ECO:0000256" key="9">
    <source>
        <dbReference type="PROSITE-ProRule" id="PRU00169"/>
    </source>
</evidence>
<dbReference type="PROSITE" id="PS50113">
    <property type="entry name" value="PAC"/>
    <property type="match status" value="3"/>
</dbReference>
<feature type="modified residue" description="4-aspartylphosphate" evidence="9">
    <location>
        <position position="755"/>
    </location>
</feature>
<dbReference type="EMBL" id="RDSM01000003">
    <property type="protein sequence ID" value="RXH55134.1"/>
    <property type="molecule type" value="Genomic_DNA"/>
</dbReference>
<feature type="coiled-coil region" evidence="10">
    <location>
        <begin position="178"/>
        <end position="205"/>
    </location>
</feature>
<dbReference type="GO" id="GO:0000155">
    <property type="term" value="F:phosphorelay sensor kinase activity"/>
    <property type="evidence" value="ECO:0007669"/>
    <property type="project" value="InterPro"/>
</dbReference>
<dbReference type="SUPFAM" id="SSF55874">
    <property type="entry name" value="ATPase domain of HSP90 chaperone/DNA topoisomerase II/histidine kinase"/>
    <property type="match status" value="1"/>
</dbReference>
<dbReference type="InterPro" id="IPR005467">
    <property type="entry name" value="His_kinase_dom"/>
</dbReference>
<keyword evidence="7" id="KW-0067">ATP-binding</keyword>
<dbReference type="InterPro" id="IPR003661">
    <property type="entry name" value="HisK_dim/P_dom"/>
</dbReference>
<comment type="caution">
    <text evidence="15">The sequence shown here is derived from an EMBL/GenBank/DDBJ whole genome shotgun (WGS) entry which is preliminary data.</text>
</comment>
<comment type="catalytic activity">
    <reaction evidence="1">
        <text>ATP + protein L-histidine = ADP + protein N-phospho-L-histidine.</text>
        <dbReference type="EC" id="2.7.13.3"/>
    </reaction>
</comment>